<dbReference type="EMBL" id="CM037617">
    <property type="protein sequence ID" value="KAH8005923.1"/>
    <property type="molecule type" value="Genomic_DNA"/>
</dbReference>
<accession>A0ACB8FKF0</accession>
<name>A0ACB8FKF0_9SAUR</name>
<proteinExistence type="predicted"/>
<sequence length="157" mass="18125">MMLSFRWNILTHGGERTLRLYLLLRGRIERVCKSTIEINGVTIPEGTVTMIPLTPLHRDPEYWPNQKNSPERFTKENKESTDPYVFLPFGAGPRNCIAMRFALLSLKVAVTVLLQRYSFRPCKETQIPLELDPKGFMQPKKPIMLKMVPRAPAEPEE</sequence>
<reference evidence="1" key="1">
    <citation type="submission" date="2021-08" db="EMBL/GenBank/DDBJ databases">
        <title>The first chromosome-level gecko genome reveals the dynamic sex chromosomes of Neotropical dwarf geckos (Sphaerodactylidae: Sphaerodactylus).</title>
        <authorList>
            <person name="Pinto B.J."/>
            <person name="Keating S.E."/>
            <person name="Gamble T."/>
        </authorList>
    </citation>
    <scope>NUCLEOTIDE SEQUENCE</scope>
    <source>
        <strain evidence="1">TG3544</strain>
    </source>
</reference>
<gene>
    <name evidence="1" type="primary">CYP3A1</name>
    <name evidence="1" type="ORF">K3G42_031499</name>
</gene>
<evidence type="ECO:0000313" key="2">
    <source>
        <dbReference type="Proteomes" id="UP000827872"/>
    </source>
</evidence>
<comment type="caution">
    <text evidence="1">The sequence shown here is derived from an EMBL/GenBank/DDBJ whole genome shotgun (WGS) entry which is preliminary data.</text>
</comment>
<keyword evidence="2" id="KW-1185">Reference proteome</keyword>
<organism evidence="1 2">
    <name type="scientific">Sphaerodactylus townsendi</name>
    <dbReference type="NCBI Taxonomy" id="933632"/>
    <lineage>
        <taxon>Eukaryota</taxon>
        <taxon>Metazoa</taxon>
        <taxon>Chordata</taxon>
        <taxon>Craniata</taxon>
        <taxon>Vertebrata</taxon>
        <taxon>Euteleostomi</taxon>
        <taxon>Lepidosauria</taxon>
        <taxon>Squamata</taxon>
        <taxon>Bifurcata</taxon>
        <taxon>Gekkota</taxon>
        <taxon>Sphaerodactylidae</taxon>
        <taxon>Sphaerodactylus</taxon>
    </lineage>
</organism>
<dbReference type="Proteomes" id="UP000827872">
    <property type="component" value="Linkage Group LG04"/>
</dbReference>
<protein>
    <submittedName>
        <fullName evidence="1">Cytochrome P450 3A1</fullName>
    </submittedName>
</protein>
<evidence type="ECO:0000313" key="1">
    <source>
        <dbReference type="EMBL" id="KAH8005923.1"/>
    </source>
</evidence>